<name>A0A225WRG0_9STRA</name>
<reference evidence="2" key="1">
    <citation type="submission" date="2017-03" db="EMBL/GenBank/DDBJ databases">
        <title>Phytopthora megakarya and P. palmivora, two closely related causual agents of cacao black pod achieved similar genome size and gene model numbers by different mechanisms.</title>
        <authorList>
            <person name="Ali S."/>
            <person name="Shao J."/>
            <person name="Larry D.J."/>
            <person name="Kronmiller B."/>
            <person name="Shen D."/>
            <person name="Strem M.D."/>
            <person name="Melnick R.L."/>
            <person name="Guiltinan M.J."/>
            <person name="Tyler B.M."/>
            <person name="Meinhardt L.W."/>
            <person name="Bailey B.A."/>
        </authorList>
    </citation>
    <scope>NUCLEOTIDE SEQUENCE [LARGE SCALE GENOMIC DNA]</scope>
    <source>
        <strain evidence="2">zdho120</strain>
    </source>
</reference>
<sequence length="105" mass="12005">MPCWCLFVHLPELGCSRETAPVSAQMIVNYACMELDSLSAERKRKYIFNNFKLTIIICVRFALQVMNYAGIDDNLTFVNLLAASDVLPEFRELSVDRRMNGLQNP</sequence>
<evidence type="ECO:0000313" key="1">
    <source>
        <dbReference type="EMBL" id="OWZ19540.1"/>
    </source>
</evidence>
<gene>
    <name evidence="1" type="ORF">PHMEG_0006212</name>
</gene>
<protein>
    <submittedName>
        <fullName evidence="1">Uncharacterized protein</fullName>
    </submittedName>
</protein>
<organism evidence="1 2">
    <name type="scientific">Phytophthora megakarya</name>
    <dbReference type="NCBI Taxonomy" id="4795"/>
    <lineage>
        <taxon>Eukaryota</taxon>
        <taxon>Sar</taxon>
        <taxon>Stramenopiles</taxon>
        <taxon>Oomycota</taxon>
        <taxon>Peronosporomycetes</taxon>
        <taxon>Peronosporales</taxon>
        <taxon>Peronosporaceae</taxon>
        <taxon>Phytophthora</taxon>
    </lineage>
</organism>
<proteinExistence type="predicted"/>
<evidence type="ECO:0000313" key="2">
    <source>
        <dbReference type="Proteomes" id="UP000198211"/>
    </source>
</evidence>
<dbReference type="EMBL" id="NBNE01000430">
    <property type="protein sequence ID" value="OWZ19540.1"/>
    <property type="molecule type" value="Genomic_DNA"/>
</dbReference>
<keyword evidence="2" id="KW-1185">Reference proteome</keyword>
<dbReference type="AlphaFoldDB" id="A0A225WRG0"/>
<dbReference type="Proteomes" id="UP000198211">
    <property type="component" value="Unassembled WGS sequence"/>
</dbReference>
<accession>A0A225WRG0</accession>
<comment type="caution">
    <text evidence="1">The sequence shown here is derived from an EMBL/GenBank/DDBJ whole genome shotgun (WGS) entry which is preliminary data.</text>
</comment>